<sequence>MLHALIADAQARLDNARRELRLAAVNFEVPDEQLLELRANARKVYDELAALDRKKLKKGLFGFLKLW</sequence>
<protein>
    <submittedName>
        <fullName evidence="2">Uncharacterized protein</fullName>
    </submittedName>
</protein>
<dbReference type="KEGG" id="mpar:F7D14_18390"/>
<dbReference type="Proteomes" id="UP000422569">
    <property type="component" value="Chromosome"/>
</dbReference>
<evidence type="ECO:0000313" key="3">
    <source>
        <dbReference type="Proteomes" id="UP000422569"/>
    </source>
</evidence>
<reference evidence="2 3" key="1">
    <citation type="submission" date="2019-09" db="EMBL/GenBank/DDBJ databases">
        <title>Isolation and complete genome sequencing of Methylocystis species.</title>
        <authorList>
            <person name="Rumah B.L."/>
            <person name="Stead C.E."/>
            <person name="Stevens B.C."/>
            <person name="Minton N.P."/>
            <person name="Grosse-Honebrink A."/>
            <person name="Zhang Y."/>
        </authorList>
    </citation>
    <scope>NUCLEOTIDE SEQUENCE [LARGE SCALE GENOMIC DNA]</scope>
    <source>
        <strain evidence="2 3">BRCS2</strain>
    </source>
</reference>
<keyword evidence="1" id="KW-0175">Coiled coil</keyword>
<name>A0A6B8M9B9_9HYPH</name>
<accession>A0A6B8M9B9</accession>
<feature type="coiled-coil region" evidence="1">
    <location>
        <begin position="6"/>
        <end position="54"/>
    </location>
</feature>
<dbReference type="EMBL" id="CP044331">
    <property type="protein sequence ID" value="QGM99256.1"/>
    <property type="molecule type" value="Genomic_DNA"/>
</dbReference>
<gene>
    <name evidence="2" type="ORF">F7D14_18390</name>
</gene>
<organism evidence="2 3">
    <name type="scientific">Methylocystis parvus</name>
    <dbReference type="NCBI Taxonomy" id="134"/>
    <lineage>
        <taxon>Bacteria</taxon>
        <taxon>Pseudomonadati</taxon>
        <taxon>Pseudomonadota</taxon>
        <taxon>Alphaproteobacteria</taxon>
        <taxon>Hyphomicrobiales</taxon>
        <taxon>Methylocystaceae</taxon>
        <taxon>Methylocystis</taxon>
    </lineage>
</organism>
<keyword evidence="3" id="KW-1185">Reference proteome</keyword>
<proteinExistence type="predicted"/>
<evidence type="ECO:0000313" key="2">
    <source>
        <dbReference type="EMBL" id="QGM99256.1"/>
    </source>
</evidence>
<dbReference type="RefSeq" id="WP_016918979.1">
    <property type="nucleotide sequence ID" value="NZ_CP044331.1"/>
</dbReference>
<evidence type="ECO:0000256" key="1">
    <source>
        <dbReference type="SAM" id="Coils"/>
    </source>
</evidence>
<dbReference type="AlphaFoldDB" id="A0A6B8M9B9"/>